<protein>
    <submittedName>
        <fullName evidence="2">Uncharacterized protein</fullName>
    </submittedName>
</protein>
<keyword evidence="1" id="KW-0472">Membrane</keyword>
<organism evidence="2 3">
    <name type="scientific">Flammeovirga pectinis</name>
    <dbReference type="NCBI Taxonomy" id="2494373"/>
    <lineage>
        <taxon>Bacteria</taxon>
        <taxon>Pseudomonadati</taxon>
        <taxon>Bacteroidota</taxon>
        <taxon>Cytophagia</taxon>
        <taxon>Cytophagales</taxon>
        <taxon>Flammeovirgaceae</taxon>
        <taxon>Flammeovirga</taxon>
    </lineage>
</organism>
<feature type="transmembrane region" description="Helical" evidence="1">
    <location>
        <begin position="69"/>
        <end position="86"/>
    </location>
</feature>
<dbReference type="OrthoDB" id="979788at2"/>
<feature type="transmembrane region" description="Helical" evidence="1">
    <location>
        <begin position="47"/>
        <end position="63"/>
    </location>
</feature>
<accession>A0A3Q9FJT6</accession>
<keyword evidence="3" id="KW-1185">Reference proteome</keyword>
<sequence length="204" mass="23612">MEEFDLKDVWSTGHQSTPNLKSVDEAAKENRKKSLNIVNNLVRKSKIEWISVFVLLPFIFLIVDQTIRFIIILNIPVIIVLFVYYIKAIKKVSNFKKLDTLEYLKSIDHYLDSSIQKQIKIAAYGGYYGLLTGILSKIILEIINDEIVLDNLFVAIGIGFFAFIIGFIPTHYLTKGWCKKWIKMVYGKQLKEIKEMISTLEEEV</sequence>
<name>A0A3Q9FJT6_9BACT</name>
<feature type="transmembrane region" description="Helical" evidence="1">
    <location>
        <begin position="152"/>
        <end position="174"/>
    </location>
</feature>
<dbReference type="RefSeq" id="WP_126611575.1">
    <property type="nucleotide sequence ID" value="NZ_CP034562.1"/>
</dbReference>
<evidence type="ECO:0000256" key="1">
    <source>
        <dbReference type="SAM" id="Phobius"/>
    </source>
</evidence>
<feature type="transmembrane region" description="Helical" evidence="1">
    <location>
        <begin position="121"/>
        <end position="140"/>
    </location>
</feature>
<evidence type="ECO:0000313" key="2">
    <source>
        <dbReference type="EMBL" id="AZQ61272.1"/>
    </source>
</evidence>
<keyword evidence="1" id="KW-1133">Transmembrane helix</keyword>
<keyword evidence="1" id="KW-0812">Transmembrane</keyword>
<proteinExistence type="predicted"/>
<dbReference type="AlphaFoldDB" id="A0A3Q9FJT6"/>
<dbReference type="EMBL" id="CP034562">
    <property type="protein sequence ID" value="AZQ61272.1"/>
    <property type="molecule type" value="Genomic_DNA"/>
</dbReference>
<gene>
    <name evidence="2" type="ORF">EI427_03255</name>
</gene>
<reference evidence="2 3" key="1">
    <citation type="submission" date="2018-12" db="EMBL/GenBank/DDBJ databases">
        <title>Flammeovirga pectinis sp. nov., isolated from the gut of the Korean scallop, Patinopecten yessoensis.</title>
        <authorList>
            <person name="Bae J.-W."/>
            <person name="Jeong Y.-S."/>
            <person name="Kang W."/>
        </authorList>
    </citation>
    <scope>NUCLEOTIDE SEQUENCE [LARGE SCALE GENOMIC DNA]</scope>
    <source>
        <strain evidence="2 3">L12M1</strain>
    </source>
</reference>
<dbReference type="KEGG" id="fll:EI427_03255"/>
<evidence type="ECO:0000313" key="3">
    <source>
        <dbReference type="Proteomes" id="UP000267268"/>
    </source>
</evidence>
<dbReference type="Proteomes" id="UP000267268">
    <property type="component" value="Chromosome 1"/>
</dbReference>